<keyword evidence="1" id="KW-0472">Membrane</keyword>
<gene>
    <name evidence="2" type="ORF">APC1461_0040</name>
</gene>
<feature type="transmembrane region" description="Helical" evidence="1">
    <location>
        <begin position="21"/>
        <end position="40"/>
    </location>
</feature>
<organism evidence="2 3">
    <name type="scientific">Bifidobacterium longum</name>
    <dbReference type="NCBI Taxonomy" id="216816"/>
    <lineage>
        <taxon>Bacteria</taxon>
        <taxon>Bacillati</taxon>
        <taxon>Actinomycetota</taxon>
        <taxon>Actinomycetes</taxon>
        <taxon>Bifidobacteriales</taxon>
        <taxon>Bifidobacteriaceae</taxon>
        <taxon>Bifidobacterium</taxon>
    </lineage>
</organism>
<protein>
    <submittedName>
        <fullName evidence="2">ABC transport system membrane protein</fullName>
    </submittedName>
</protein>
<dbReference type="InterPro" id="IPR008875">
    <property type="entry name" value="TraX"/>
</dbReference>
<dbReference type="Proteomes" id="UP000232928">
    <property type="component" value="Unassembled WGS sequence"/>
</dbReference>
<name>A0A2N0TLU4_BIFLN</name>
<dbReference type="EMBL" id="PJEG01000001">
    <property type="protein sequence ID" value="PKD15711.1"/>
    <property type="molecule type" value="Genomic_DNA"/>
</dbReference>
<proteinExistence type="predicted"/>
<evidence type="ECO:0000256" key="1">
    <source>
        <dbReference type="SAM" id="Phobius"/>
    </source>
</evidence>
<feature type="transmembrane region" description="Helical" evidence="1">
    <location>
        <begin position="122"/>
        <end position="142"/>
    </location>
</feature>
<evidence type="ECO:0000313" key="3">
    <source>
        <dbReference type="Proteomes" id="UP000232928"/>
    </source>
</evidence>
<feature type="transmembrane region" description="Helical" evidence="1">
    <location>
        <begin position="149"/>
        <end position="168"/>
    </location>
</feature>
<accession>A0A2N0TLU4</accession>
<dbReference type="RefSeq" id="WP_051126059.1">
    <property type="nucleotide sequence ID" value="NZ_PJEG01000001.1"/>
</dbReference>
<sequence>MDSHAAARTAGTAKPRGLTNLRFKVIGLILVALSCVGGLVFPQGLQGFSADEVNMGDLTAAVLCEVFSWIAVPVYAWLLVEGYRHTRSVGRYLARLVVLALVAEVPYDLATSGQVVDFSSQNPVWALAVTLFVLWVIDAFVSRPRAQRVLVAVVVTLFAVLWMLLGRVGVRQQLVNEGVLILALALIYRFMAARENTMMITAAMLSACFGIFPALGVALVHYHNGLPGYDRETKPWTSWMFYVLYPVMLLVFGLAAVL</sequence>
<keyword evidence="1" id="KW-1133">Transmembrane helix</keyword>
<reference evidence="2 3" key="1">
    <citation type="submission" date="2017-12" db="EMBL/GenBank/DDBJ databases">
        <title>Bifidobacterium longum APC/DPC strains.</title>
        <authorList>
            <person name="Arboleya S."/>
        </authorList>
    </citation>
    <scope>NUCLEOTIDE SEQUENCE [LARGE SCALE GENOMIC DNA]</scope>
    <source>
        <strain evidence="2 3">APC1461</strain>
    </source>
</reference>
<feature type="transmembrane region" description="Helical" evidence="1">
    <location>
        <begin position="239"/>
        <end position="257"/>
    </location>
</feature>
<feature type="transmembrane region" description="Helical" evidence="1">
    <location>
        <begin position="198"/>
        <end position="219"/>
    </location>
</feature>
<keyword evidence="1" id="KW-0812">Transmembrane</keyword>
<dbReference type="AlphaFoldDB" id="A0A2N0TLU4"/>
<feature type="transmembrane region" description="Helical" evidence="1">
    <location>
        <begin position="60"/>
        <end position="80"/>
    </location>
</feature>
<feature type="transmembrane region" description="Helical" evidence="1">
    <location>
        <begin position="174"/>
        <end position="191"/>
    </location>
</feature>
<evidence type="ECO:0000313" key="2">
    <source>
        <dbReference type="EMBL" id="PKD15711.1"/>
    </source>
</evidence>
<feature type="transmembrane region" description="Helical" evidence="1">
    <location>
        <begin position="92"/>
        <end position="110"/>
    </location>
</feature>
<dbReference type="Pfam" id="PF05857">
    <property type="entry name" value="TraX"/>
    <property type="match status" value="1"/>
</dbReference>
<comment type="caution">
    <text evidence="2">The sequence shown here is derived from an EMBL/GenBank/DDBJ whole genome shotgun (WGS) entry which is preliminary data.</text>
</comment>